<dbReference type="InterPro" id="IPR008780">
    <property type="entry name" value="Plasmodium_Vir"/>
</dbReference>
<organism evidence="3">
    <name type="scientific">Plasmodium vivax</name>
    <name type="common">malaria parasite P. vivax</name>
    <dbReference type="NCBI Taxonomy" id="5855"/>
    <lineage>
        <taxon>Eukaryota</taxon>
        <taxon>Sar</taxon>
        <taxon>Alveolata</taxon>
        <taxon>Apicomplexa</taxon>
        <taxon>Aconoidasida</taxon>
        <taxon>Haemosporida</taxon>
        <taxon>Plasmodiidae</taxon>
        <taxon>Plasmodium</taxon>
        <taxon>Plasmodium (Plasmodium)</taxon>
    </lineage>
</organism>
<dbReference type="Pfam" id="PF05795">
    <property type="entry name" value="Plasmodium_Vir"/>
    <property type="match status" value="2"/>
</dbReference>
<reference evidence="3" key="1">
    <citation type="submission" date="2016-07" db="EMBL/GenBank/DDBJ databases">
        <authorList>
            <consortium name="Pathogen Informatics"/>
        </authorList>
    </citation>
    <scope>NUCLEOTIDE SEQUENCE</scope>
</reference>
<keyword evidence="2" id="KW-1133">Transmembrane helix</keyword>
<keyword evidence="2" id="KW-0812">Transmembrane</keyword>
<dbReference type="AlphaFoldDB" id="A0A565A5S5"/>
<dbReference type="VEuPathDB" id="PlasmoDB:PVPAM_110061500"/>
<evidence type="ECO:0000313" key="3">
    <source>
        <dbReference type="EMBL" id="VUZ99586.1"/>
    </source>
</evidence>
<dbReference type="VEuPathDB" id="PlasmoDB:PVP01_0003010"/>
<accession>A0A565A5S5</accession>
<dbReference type="OrthoDB" id="383226at2759"/>
<evidence type="ECO:0000256" key="1">
    <source>
        <dbReference type="SAM" id="Coils"/>
    </source>
</evidence>
<sequence length="341" mass="40116">MGEFLGKSKLDNLKTIINYNYFDKYTNNCANYPGITKAKSKLEGKFWINDISDILLNTLCYVYIRKENKRINENLCKYLYYWLGSKVFTNLGHTYFFSEVVNILYGILSEGELGKVYYDTYKLHFATYKPSCDRDYENTIKSYKFLYNELRKECSMRKTYYNAQYCKVFNDYFTDDKNEEISSWICELKETEEQDQQLEEEPMEVARNEYIQERPGVEGLQVRADWDETAQNSRSIISYLSKEGFKRESMSSVSEESSGSTIKKSITSAASAAGVLVPPFLVYHVITIVIFTPAKSWINRLLGRKQMYRNPYANQEFMANFSMPEDFYSERNRYNIMYNPG</sequence>
<keyword evidence="2" id="KW-0472">Membrane</keyword>
<gene>
    <name evidence="3" type="ORF">PVP01_0003010</name>
</gene>
<evidence type="ECO:0000256" key="2">
    <source>
        <dbReference type="SAM" id="Phobius"/>
    </source>
</evidence>
<name>A0A565A5S5_PLAVI</name>
<dbReference type="EMBL" id="FLZR02000006">
    <property type="protein sequence ID" value="VUZ99586.1"/>
    <property type="molecule type" value="Genomic_DNA"/>
</dbReference>
<proteinExistence type="predicted"/>
<keyword evidence="1" id="KW-0175">Coiled coil</keyword>
<feature type="transmembrane region" description="Helical" evidence="2">
    <location>
        <begin position="280"/>
        <end position="298"/>
    </location>
</feature>
<feature type="coiled-coil region" evidence="1">
    <location>
        <begin position="174"/>
        <end position="201"/>
    </location>
</feature>
<protein>
    <submittedName>
        <fullName evidence="3">VIR protein</fullName>
    </submittedName>
</protein>
<dbReference type="Proteomes" id="UP000220605">
    <property type="component" value="Unassembled WGS sequence"/>
</dbReference>